<feature type="region of interest" description="Disordered" evidence="1">
    <location>
        <begin position="153"/>
        <end position="180"/>
    </location>
</feature>
<dbReference type="PANTHER" id="PTHR46013:SF7">
    <property type="entry name" value="IG-LIKE DOMAIN-CONTAINING PROTEIN"/>
    <property type="match status" value="1"/>
</dbReference>
<dbReference type="Pfam" id="PF13927">
    <property type="entry name" value="Ig_3"/>
    <property type="match status" value="1"/>
</dbReference>
<protein>
    <recommendedName>
        <fullName evidence="2">Ig-like domain-containing protein</fullName>
    </recommendedName>
</protein>
<dbReference type="InterPro" id="IPR013783">
    <property type="entry name" value="Ig-like_fold"/>
</dbReference>
<evidence type="ECO:0000313" key="4">
    <source>
        <dbReference type="Proteomes" id="UP000261520"/>
    </source>
</evidence>
<proteinExistence type="predicted"/>
<reference evidence="3" key="2">
    <citation type="submission" date="2025-09" db="UniProtKB">
        <authorList>
            <consortium name="Ensembl"/>
        </authorList>
    </citation>
    <scope>IDENTIFICATION</scope>
</reference>
<dbReference type="Ensembl" id="ENSPMGT00000004148.1">
    <property type="protein sequence ID" value="ENSPMGP00000003902.1"/>
    <property type="gene ID" value="ENSPMGG00000003334.1"/>
</dbReference>
<dbReference type="Proteomes" id="UP000261520">
    <property type="component" value="Unplaced"/>
</dbReference>
<evidence type="ECO:0000259" key="2">
    <source>
        <dbReference type="PROSITE" id="PS50835"/>
    </source>
</evidence>
<accession>A0A3B3ZH80</accession>
<dbReference type="SMART" id="SM00409">
    <property type="entry name" value="IG"/>
    <property type="match status" value="1"/>
</dbReference>
<reference evidence="3" key="1">
    <citation type="submission" date="2025-08" db="UniProtKB">
        <authorList>
            <consortium name="Ensembl"/>
        </authorList>
    </citation>
    <scope>IDENTIFICATION</scope>
</reference>
<evidence type="ECO:0000256" key="1">
    <source>
        <dbReference type="SAM" id="MobiDB-lite"/>
    </source>
</evidence>
<dbReference type="InterPro" id="IPR003598">
    <property type="entry name" value="Ig_sub2"/>
</dbReference>
<dbReference type="InterPro" id="IPR007110">
    <property type="entry name" value="Ig-like_dom"/>
</dbReference>
<evidence type="ECO:0000313" key="3">
    <source>
        <dbReference type="Ensembl" id="ENSPMGP00000003902.1"/>
    </source>
</evidence>
<dbReference type="SUPFAM" id="SSF48726">
    <property type="entry name" value="Immunoglobulin"/>
    <property type="match status" value="1"/>
</dbReference>
<name>A0A3B3ZH80_9GOBI</name>
<dbReference type="STRING" id="409849.ENSPMGP00000003902"/>
<dbReference type="PROSITE" id="PS50835">
    <property type="entry name" value="IG_LIKE"/>
    <property type="match status" value="1"/>
</dbReference>
<dbReference type="SMART" id="SM00408">
    <property type="entry name" value="IGc2"/>
    <property type="match status" value="1"/>
</dbReference>
<organism evidence="3 4">
    <name type="scientific">Periophthalmus magnuspinnatus</name>
    <dbReference type="NCBI Taxonomy" id="409849"/>
    <lineage>
        <taxon>Eukaryota</taxon>
        <taxon>Metazoa</taxon>
        <taxon>Chordata</taxon>
        <taxon>Craniata</taxon>
        <taxon>Vertebrata</taxon>
        <taxon>Euteleostomi</taxon>
        <taxon>Actinopterygii</taxon>
        <taxon>Neopterygii</taxon>
        <taxon>Teleostei</taxon>
        <taxon>Neoteleostei</taxon>
        <taxon>Acanthomorphata</taxon>
        <taxon>Gobiaria</taxon>
        <taxon>Gobiiformes</taxon>
        <taxon>Gobioidei</taxon>
        <taxon>Gobiidae</taxon>
        <taxon>Oxudercinae</taxon>
        <taxon>Periophthalmus</taxon>
    </lineage>
</organism>
<feature type="domain" description="Ig-like" evidence="2">
    <location>
        <begin position="21"/>
        <end position="111"/>
    </location>
</feature>
<dbReference type="PANTHER" id="PTHR46013">
    <property type="entry name" value="VASCULAR CELL ADHESION MOLECULE 1"/>
    <property type="match status" value="1"/>
</dbReference>
<sequence length="180" mass="19841">MLFKHFHSLICAVEQMERTDPTLCILLVFYQQRIRAPEQVLEGRSLTLTCQSDGAPPPTLVLSRNGAELHRENSTHFLSFNLSSAQLQDSAHYQCESTNQYGAARDARDISVRAPPRITSVLVLPSSVVFEGQNVTVCCSSVCAPPPSPRFSESWLTPETPGGATEVQRSHRPITSHPVV</sequence>
<dbReference type="InterPro" id="IPR036179">
    <property type="entry name" value="Ig-like_dom_sf"/>
</dbReference>
<keyword evidence="4" id="KW-1185">Reference proteome</keyword>
<dbReference type="InterPro" id="IPR003599">
    <property type="entry name" value="Ig_sub"/>
</dbReference>
<dbReference type="AlphaFoldDB" id="A0A3B3ZH80"/>
<dbReference type="Gene3D" id="2.60.40.10">
    <property type="entry name" value="Immunoglobulins"/>
    <property type="match status" value="1"/>
</dbReference>